<evidence type="ECO:0000313" key="2">
    <source>
        <dbReference type="EMBL" id="EEQ47977.1"/>
    </source>
</evidence>
<dbReference type="Gene3D" id="3.80.10.10">
    <property type="entry name" value="Ribonuclease Inhibitor"/>
    <property type="match status" value="2"/>
</dbReference>
<dbReference type="AlphaFoldDB" id="C4V598"/>
<accession>C4V598</accession>
<gene>
    <name evidence="2" type="ORF">HMPREF0908_1692</name>
</gene>
<keyword evidence="1" id="KW-0812">Transmembrane</keyword>
<comment type="caution">
    <text evidence="2">The sequence shown here is derived from an EMBL/GenBank/DDBJ whole genome shotgun (WGS) entry which is preliminary data.</text>
</comment>
<dbReference type="eggNOG" id="COG5492">
    <property type="taxonomic scope" value="Bacteria"/>
</dbReference>
<dbReference type="STRING" id="638302.HMPREF0908_1692"/>
<dbReference type="InterPro" id="IPR053139">
    <property type="entry name" value="Surface_bspA-like"/>
</dbReference>
<proteinExistence type="predicted"/>
<dbReference type="HOGENOM" id="CLU_349129_0_0_9"/>
<keyword evidence="3" id="KW-1185">Reference proteome</keyword>
<name>C4V598_9FIRM</name>
<dbReference type="InterPro" id="IPR026906">
    <property type="entry name" value="LRR_5"/>
</dbReference>
<evidence type="ECO:0000256" key="1">
    <source>
        <dbReference type="SAM" id="Phobius"/>
    </source>
</evidence>
<reference evidence="2 3" key="1">
    <citation type="submission" date="2009-04" db="EMBL/GenBank/DDBJ databases">
        <authorList>
            <person name="Qin X."/>
            <person name="Bachman B."/>
            <person name="Battles P."/>
            <person name="Bell A."/>
            <person name="Bess C."/>
            <person name="Bickham C."/>
            <person name="Chaboub L."/>
            <person name="Chen D."/>
            <person name="Coyle M."/>
            <person name="Deiros D.R."/>
            <person name="Dinh H."/>
            <person name="Forbes L."/>
            <person name="Fowler G."/>
            <person name="Francisco L."/>
            <person name="Fu Q."/>
            <person name="Gubbala S."/>
            <person name="Hale W."/>
            <person name="Han Y."/>
            <person name="Hemphill L."/>
            <person name="Highlander S.K."/>
            <person name="Hirani K."/>
            <person name="Hogues M."/>
            <person name="Jackson L."/>
            <person name="Jakkamsetti A."/>
            <person name="Javaid M."/>
            <person name="Jiang H."/>
            <person name="Korchina V."/>
            <person name="Kovar C."/>
            <person name="Lara F."/>
            <person name="Lee S."/>
            <person name="Mata R."/>
            <person name="Mathew T."/>
            <person name="Moen C."/>
            <person name="Morales K."/>
            <person name="Munidasa M."/>
            <person name="Nazareth L."/>
            <person name="Ngo R."/>
            <person name="Nguyen L."/>
            <person name="Okwuonu G."/>
            <person name="Ongeri F."/>
            <person name="Patil S."/>
            <person name="Petrosino J."/>
            <person name="Pham C."/>
            <person name="Pham P."/>
            <person name="Pu L.-L."/>
            <person name="Puazo M."/>
            <person name="Raj R."/>
            <person name="Reid J."/>
            <person name="Rouhana J."/>
            <person name="Saada N."/>
            <person name="Shang Y."/>
            <person name="Simmons D."/>
            <person name="Thornton R."/>
            <person name="Warren J."/>
            <person name="Weissenberger G."/>
            <person name="Zhang J."/>
            <person name="Zhang L."/>
            <person name="Zhou C."/>
            <person name="Zhu D."/>
            <person name="Muzny D."/>
            <person name="Worley K."/>
            <person name="Gibbs R."/>
        </authorList>
    </citation>
    <scope>NUCLEOTIDE SEQUENCE [LARGE SCALE GENOMIC DNA]</scope>
    <source>
        <strain evidence="2 3">ATCC 43531</strain>
    </source>
</reference>
<dbReference type="PANTHER" id="PTHR45661">
    <property type="entry name" value="SURFACE ANTIGEN"/>
    <property type="match status" value="1"/>
</dbReference>
<dbReference type="InterPro" id="IPR032675">
    <property type="entry name" value="LRR_dom_sf"/>
</dbReference>
<dbReference type="EMBL" id="ACLA01000023">
    <property type="protein sequence ID" value="EEQ47977.1"/>
    <property type="molecule type" value="Genomic_DNA"/>
</dbReference>
<sequence>MKVMEGISFALGNYRLTFDDSIKEYMEISKEMDEFSRPLITELKNSYKKLENIESVHNQFLNIGEDALEKVAEQAIKICSRYGIYGINAERILNANDFQSSAMDTWSQCFSTVDNVYIQIESKAAAEKGERELRKEMRMRLVGGGFGLTGAAKGMLQAGAINMLTSAAYDFVNMFGNNQSDAEASKNKDVLYQAKETLYTLQFGFAVAANIIKQELLLVVGIKPFEDNNIEKAALILENIKKGNIEKPNVEDALVSALLLNPFDSNIYTAYFVRLGDINYQLEEMAKFFNLYDFVHSEKKRLLLGAIAKEFKLDEDNGDVLQSRAFRSFGAIVVDIRDVLLGTSAPVLAFKDMEIQQIKLQVAFTERMIKAMGLLRDQYILFGLEGMLSYIKAVEKAANKSIEKQTLIFQEDEVDSYEYFRNPEIKELTIPSNIQVIRRGAFAECSSLKNVVFEDGTESVLDAAFAGSAVKSVKFPSTLKTIGMQAFADCKDLEHVELPDGLVSIEKGAFENCPNLKEISVPNSVTEIGEKIFGKTSIKVLCSPGSAMSEYCKGEYLYTVPGLLTNKQAISNRSCVVIGDGFTRIDNKAFADNLILHEVTIPSNIKEIGREAFSGCENLKKVLFIPGVEKIEGYAFASCPALKDIVLPNTIKDIGEGVFAFCHGLKKVYVPEGTVSLASDFVDFTSVEMVVLPESLQEIYSVDFDTRERYVYGDSKHECGFKGGKIRFVCKPGTYAYQYCKDNDLNIDEDERAIKYEFEQAKELQEEKVNVAVHNRKESKGEFGTADYLGCLFWIVVVVLIIKWLFF</sequence>
<organism evidence="2 3">
    <name type="scientific">Selenomonas flueggei ATCC 43531</name>
    <dbReference type="NCBI Taxonomy" id="638302"/>
    <lineage>
        <taxon>Bacteria</taxon>
        <taxon>Bacillati</taxon>
        <taxon>Bacillota</taxon>
        <taxon>Negativicutes</taxon>
        <taxon>Selenomonadales</taxon>
        <taxon>Selenomonadaceae</taxon>
        <taxon>Selenomonas</taxon>
    </lineage>
</organism>
<feature type="transmembrane region" description="Helical" evidence="1">
    <location>
        <begin position="786"/>
        <end position="806"/>
    </location>
</feature>
<evidence type="ECO:0000313" key="3">
    <source>
        <dbReference type="Proteomes" id="UP000005309"/>
    </source>
</evidence>
<dbReference type="SUPFAM" id="SSF52058">
    <property type="entry name" value="L domain-like"/>
    <property type="match status" value="1"/>
</dbReference>
<keyword evidence="1" id="KW-1133">Transmembrane helix</keyword>
<keyword evidence="1" id="KW-0472">Membrane</keyword>
<dbReference type="Pfam" id="PF13306">
    <property type="entry name" value="LRR_5"/>
    <property type="match status" value="2"/>
</dbReference>
<protein>
    <recommendedName>
        <fullName evidence="4">Leucine-rich repeat domain-containing protein</fullName>
    </recommendedName>
</protein>
<dbReference type="OrthoDB" id="1824119at2"/>
<dbReference type="Proteomes" id="UP000005309">
    <property type="component" value="Unassembled WGS sequence"/>
</dbReference>
<evidence type="ECO:0008006" key="4">
    <source>
        <dbReference type="Google" id="ProtNLM"/>
    </source>
</evidence>
<dbReference type="PANTHER" id="PTHR45661:SF3">
    <property type="entry name" value="IG-LIKE DOMAIN-CONTAINING PROTEIN"/>
    <property type="match status" value="1"/>
</dbReference>